<dbReference type="AlphaFoldDB" id="A0A9N7U8R0"/>
<organism evidence="2 3">
    <name type="scientific">Pleuronectes platessa</name>
    <name type="common">European plaice</name>
    <dbReference type="NCBI Taxonomy" id="8262"/>
    <lineage>
        <taxon>Eukaryota</taxon>
        <taxon>Metazoa</taxon>
        <taxon>Chordata</taxon>
        <taxon>Craniata</taxon>
        <taxon>Vertebrata</taxon>
        <taxon>Euteleostomi</taxon>
        <taxon>Actinopterygii</taxon>
        <taxon>Neopterygii</taxon>
        <taxon>Teleostei</taxon>
        <taxon>Neoteleostei</taxon>
        <taxon>Acanthomorphata</taxon>
        <taxon>Carangaria</taxon>
        <taxon>Pleuronectiformes</taxon>
        <taxon>Pleuronectoidei</taxon>
        <taxon>Pleuronectidae</taxon>
        <taxon>Pleuronectes</taxon>
    </lineage>
</organism>
<reference evidence="2" key="1">
    <citation type="submission" date="2020-03" db="EMBL/GenBank/DDBJ databases">
        <authorList>
            <person name="Weist P."/>
        </authorList>
    </citation>
    <scope>NUCLEOTIDE SEQUENCE</scope>
</reference>
<feature type="compositionally biased region" description="Low complexity" evidence="1">
    <location>
        <begin position="123"/>
        <end position="133"/>
    </location>
</feature>
<evidence type="ECO:0000313" key="2">
    <source>
        <dbReference type="EMBL" id="CAB1425729.1"/>
    </source>
</evidence>
<feature type="region of interest" description="Disordered" evidence="1">
    <location>
        <begin position="100"/>
        <end position="140"/>
    </location>
</feature>
<evidence type="ECO:0000313" key="3">
    <source>
        <dbReference type="Proteomes" id="UP001153269"/>
    </source>
</evidence>
<keyword evidence="3" id="KW-1185">Reference proteome</keyword>
<dbReference type="Proteomes" id="UP001153269">
    <property type="component" value="Unassembled WGS sequence"/>
</dbReference>
<gene>
    <name evidence="2" type="ORF">PLEPLA_LOCUS13662</name>
</gene>
<sequence>MSSGGPPPTSTTTSTMCFHIRTHQIDMGGERKRSAVTKLDPKSCSLILKQHLTQTTRGNQQHHRAPPTQLPLIGPFLPTLGRSCTVLAVRLAAAAVTLPPSPYKGRISISGSNEPEMIPEQRSSSGASVAASPASPPQPR</sequence>
<protein>
    <submittedName>
        <fullName evidence="2">Uncharacterized protein</fullName>
    </submittedName>
</protein>
<evidence type="ECO:0000256" key="1">
    <source>
        <dbReference type="SAM" id="MobiDB-lite"/>
    </source>
</evidence>
<proteinExistence type="predicted"/>
<name>A0A9N7U8R0_PLEPL</name>
<dbReference type="EMBL" id="CADEAL010000828">
    <property type="protein sequence ID" value="CAB1425729.1"/>
    <property type="molecule type" value="Genomic_DNA"/>
</dbReference>
<comment type="caution">
    <text evidence="2">The sequence shown here is derived from an EMBL/GenBank/DDBJ whole genome shotgun (WGS) entry which is preliminary data.</text>
</comment>
<accession>A0A9N7U8R0</accession>